<evidence type="ECO:0000313" key="20">
    <source>
        <dbReference type="Proteomes" id="UP000659061"/>
    </source>
</evidence>
<evidence type="ECO:0000256" key="13">
    <source>
        <dbReference type="ARBA" id="ARBA00079404"/>
    </source>
</evidence>
<evidence type="ECO:0000313" key="19">
    <source>
        <dbReference type="Proteomes" id="UP000587211"/>
    </source>
</evidence>
<comment type="catalytic activity">
    <reaction evidence="9">
        <text>a quinone + NADPH + H(+) = a quinol + NADP(+)</text>
        <dbReference type="Rhea" id="RHEA:46164"/>
        <dbReference type="ChEBI" id="CHEBI:15378"/>
        <dbReference type="ChEBI" id="CHEBI:24646"/>
        <dbReference type="ChEBI" id="CHEBI:57783"/>
        <dbReference type="ChEBI" id="CHEBI:58349"/>
        <dbReference type="ChEBI" id="CHEBI:132124"/>
        <dbReference type="EC" id="1.6.5.2"/>
    </reaction>
</comment>
<organism evidence="17 20">
    <name type="scientific">Aeromicrobium tamlense</name>
    <dbReference type="NCBI Taxonomy" id="375541"/>
    <lineage>
        <taxon>Bacteria</taxon>
        <taxon>Bacillati</taxon>
        <taxon>Actinomycetota</taxon>
        <taxon>Actinomycetes</taxon>
        <taxon>Propionibacteriales</taxon>
        <taxon>Nocardioidaceae</taxon>
        <taxon>Aeromicrobium</taxon>
    </lineage>
</organism>
<dbReference type="PRINTS" id="PR00368">
    <property type="entry name" value="FADPNR"/>
</dbReference>
<dbReference type="SUPFAM" id="SSF55424">
    <property type="entry name" value="FAD/NAD-linked reductases, dimerisation (C-terminal) domain"/>
    <property type="match status" value="1"/>
</dbReference>
<keyword evidence="4" id="KW-0285">Flavoprotein</keyword>
<comment type="catalytic activity">
    <reaction evidence="8">
        <text>a quinone + NADH + H(+) = a quinol + NAD(+)</text>
        <dbReference type="Rhea" id="RHEA:46160"/>
        <dbReference type="ChEBI" id="CHEBI:15378"/>
        <dbReference type="ChEBI" id="CHEBI:24646"/>
        <dbReference type="ChEBI" id="CHEBI:57540"/>
        <dbReference type="ChEBI" id="CHEBI:57945"/>
        <dbReference type="ChEBI" id="CHEBI:132124"/>
        <dbReference type="EC" id="1.6.5.2"/>
    </reaction>
</comment>
<dbReference type="PANTHER" id="PTHR43014">
    <property type="entry name" value="MERCURIC REDUCTASE"/>
    <property type="match status" value="1"/>
</dbReference>
<evidence type="ECO:0000256" key="8">
    <source>
        <dbReference type="ARBA" id="ARBA00047678"/>
    </source>
</evidence>
<evidence type="ECO:0000313" key="18">
    <source>
        <dbReference type="EMBL" id="NYI39002.1"/>
    </source>
</evidence>
<keyword evidence="5 14" id="KW-0274">FAD</keyword>
<dbReference type="RefSeq" id="WP_179426215.1">
    <property type="nucleotide sequence ID" value="NZ_BAAAMP010000002.1"/>
</dbReference>
<dbReference type="GO" id="GO:0050660">
    <property type="term" value="F:flavin adenine dinucleotide binding"/>
    <property type="evidence" value="ECO:0007669"/>
    <property type="project" value="TreeGrafter"/>
</dbReference>
<reference evidence="17" key="2">
    <citation type="submission" date="2020-09" db="EMBL/GenBank/DDBJ databases">
        <title>Novel species in genus Aeromicrobium.</title>
        <authorList>
            <person name="Zhang G."/>
        </authorList>
    </citation>
    <scope>NUCLEOTIDE SEQUENCE</scope>
    <source>
        <strain evidence="17">SSW1-57</strain>
    </source>
</reference>
<dbReference type="Pfam" id="PF02852">
    <property type="entry name" value="Pyr_redox_dim"/>
    <property type="match status" value="1"/>
</dbReference>
<evidence type="ECO:0000256" key="2">
    <source>
        <dbReference type="ARBA" id="ARBA00011881"/>
    </source>
</evidence>
<dbReference type="SUPFAM" id="SSF51905">
    <property type="entry name" value="FAD/NAD(P)-binding domain"/>
    <property type="match status" value="1"/>
</dbReference>
<protein>
    <recommendedName>
        <fullName evidence="10">NAD(P)H dehydrogenase (quinone)</fullName>
        <ecNumber evidence="3">1.6.5.2</ecNumber>
    </recommendedName>
    <alternativeName>
        <fullName evidence="13">NAD(P)H quinone reductase</fullName>
    </alternativeName>
    <alternativeName>
        <fullName evidence="11">NAD(P)H: menadione oxidoreductase</fullName>
    </alternativeName>
    <alternativeName>
        <fullName evidence="12">NADH-menadione reductase</fullName>
    </alternativeName>
</protein>
<feature type="domain" description="Pyridine nucleotide-disulphide oxidoreductase dimerisation" evidence="15">
    <location>
        <begin position="341"/>
        <end position="447"/>
    </location>
</feature>
<dbReference type="EMBL" id="JACBZN010000001">
    <property type="protein sequence ID" value="NYI39002.1"/>
    <property type="molecule type" value="Genomic_DNA"/>
</dbReference>
<comment type="caution">
    <text evidence="17">The sequence shown here is derived from an EMBL/GenBank/DDBJ whole genome shotgun (WGS) entry which is preliminary data.</text>
</comment>
<evidence type="ECO:0000256" key="9">
    <source>
        <dbReference type="ARBA" id="ARBA00048983"/>
    </source>
</evidence>
<dbReference type="InterPro" id="IPR023753">
    <property type="entry name" value="FAD/NAD-binding_dom"/>
</dbReference>
<dbReference type="EC" id="1.6.5.2" evidence="3"/>
<reference evidence="18 19" key="1">
    <citation type="submission" date="2020-07" db="EMBL/GenBank/DDBJ databases">
        <title>Sequencing the genomes of 1000 actinobacteria strains.</title>
        <authorList>
            <person name="Klenk H.-P."/>
        </authorList>
    </citation>
    <scope>NUCLEOTIDE SEQUENCE [LARGE SCALE GENOMIC DNA]</scope>
    <source>
        <strain evidence="18 19">DSM 19087</strain>
    </source>
</reference>
<evidence type="ECO:0000256" key="3">
    <source>
        <dbReference type="ARBA" id="ARBA00012648"/>
    </source>
</evidence>
<keyword evidence="6 18" id="KW-0560">Oxidoreductase</keyword>
<dbReference type="Proteomes" id="UP000659061">
    <property type="component" value="Unassembled WGS sequence"/>
</dbReference>
<dbReference type="EMBL" id="JACWMT010000004">
    <property type="protein sequence ID" value="MBD1271810.1"/>
    <property type="molecule type" value="Genomic_DNA"/>
</dbReference>
<evidence type="ECO:0000256" key="1">
    <source>
        <dbReference type="ARBA" id="ARBA00007532"/>
    </source>
</evidence>
<feature type="binding site" evidence="14">
    <location>
        <begin position="177"/>
        <end position="184"/>
    </location>
    <ligand>
        <name>NAD(+)</name>
        <dbReference type="ChEBI" id="CHEBI:57540"/>
    </ligand>
</feature>
<dbReference type="PIRSF" id="PIRSF000350">
    <property type="entry name" value="Mercury_reductase_MerA"/>
    <property type="match status" value="1"/>
</dbReference>
<name>A0A8I0FZF5_9ACTN</name>
<keyword evidence="14" id="KW-0547">Nucleotide-binding</keyword>
<evidence type="ECO:0000256" key="7">
    <source>
        <dbReference type="ARBA" id="ARBA00023027"/>
    </source>
</evidence>
<dbReference type="InterPro" id="IPR001100">
    <property type="entry name" value="Pyr_nuc-diS_OxRdtase"/>
</dbReference>
<dbReference type="PRINTS" id="PR00411">
    <property type="entry name" value="PNDRDTASEI"/>
</dbReference>
<comment type="similarity">
    <text evidence="1">Belongs to the class-I pyridine nucleotide-disulfide oxidoreductase family.</text>
</comment>
<dbReference type="InterPro" id="IPR036188">
    <property type="entry name" value="FAD/NAD-bd_sf"/>
</dbReference>
<dbReference type="FunFam" id="3.50.50.60:FF:000054">
    <property type="entry name" value="Flavoprotein disulfide reductase"/>
    <property type="match status" value="1"/>
</dbReference>
<evidence type="ECO:0000313" key="17">
    <source>
        <dbReference type="EMBL" id="MBD1271810.1"/>
    </source>
</evidence>
<feature type="binding site" evidence="14">
    <location>
        <position position="48"/>
    </location>
    <ligand>
        <name>FAD</name>
        <dbReference type="ChEBI" id="CHEBI:57692"/>
    </ligand>
</feature>
<accession>A0A8I0FZF5</accession>
<dbReference type="NCBIfam" id="NF005883">
    <property type="entry name" value="PRK07845.1"/>
    <property type="match status" value="1"/>
</dbReference>
<keyword evidence="19" id="KW-1185">Reference proteome</keyword>
<gene>
    <name evidence="18" type="ORF">BJ975_002377</name>
    <name evidence="17" type="ORF">IDH50_16310</name>
</gene>
<dbReference type="Gene3D" id="3.30.390.30">
    <property type="match status" value="1"/>
</dbReference>
<feature type="domain" description="FAD/NAD(P)-binding" evidence="16">
    <location>
        <begin position="3"/>
        <end position="320"/>
    </location>
</feature>
<comment type="subunit">
    <text evidence="2">Homotetramer.</text>
</comment>
<feature type="binding site" evidence="14">
    <location>
        <position position="305"/>
    </location>
    <ligand>
        <name>NAD(+)</name>
        <dbReference type="ChEBI" id="CHEBI:57540"/>
    </ligand>
</feature>
<evidence type="ECO:0000259" key="15">
    <source>
        <dbReference type="Pfam" id="PF02852"/>
    </source>
</evidence>
<evidence type="ECO:0000259" key="16">
    <source>
        <dbReference type="Pfam" id="PF07992"/>
    </source>
</evidence>
<evidence type="ECO:0000256" key="11">
    <source>
        <dbReference type="ARBA" id="ARBA00076614"/>
    </source>
</evidence>
<evidence type="ECO:0000256" key="10">
    <source>
        <dbReference type="ARBA" id="ARBA00072193"/>
    </source>
</evidence>
<dbReference type="Proteomes" id="UP000587211">
    <property type="component" value="Unassembled WGS sequence"/>
</dbReference>
<evidence type="ECO:0000256" key="12">
    <source>
        <dbReference type="ARBA" id="ARBA00077506"/>
    </source>
</evidence>
<dbReference type="InterPro" id="IPR004099">
    <property type="entry name" value="Pyr_nucl-diS_OxRdtase_dimer"/>
</dbReference>
<evidence type="ECO:0000256" key="5">
    <source>
        <dbReference type="ARBA" id="ARBA00022827"/>
    </source>
</evidence>
<proteinExistence type="inferred from homology"/>
<evidence type="ECO:0000256" key="4">
    <source>
        <dbReference type="ARBA" id="ARBA00022630"/>
    </source>
</evidence>
<evidence type="ECO:0000256" key="6">
    <source>
        <dbReference type="ARBA" id="ARBA00023002"/>
    </source>
</evidence>
<evidence type="ECO:0000256" key="14">
    <source>
        <dbReference type="PIRSR" id="PIRSR000350-3"/>
    </source>
</evidence>
<dbReference type="Pfam" id="PF07992">
    <property type="entry name" value="Pyr_redox_2"/>
    <property type="match status" value="1"/>
</dbReference>
<dbReference type="InterPro" id="IPR016156">
    <property type="entry name" value="FAD/NAD-linked_Rdtase_dimer_sf"/>
</dbReference>
<sequence>MTHVVIIGGGPGGYEAALVARRLGAEVTLVERDGLGGSTVLTDCVPSKTLIATSDLLHEVSRSAELGVEVPKAPRADLAAVNDRVLRLASAQSDDIAERVVSAGVTVLSGIARIADARTVIAQTPDGEVRLAADGILIATGAHPRVSADAQPDGERILTWEQVYALRELPEHMIVVGSGVTGAEFASAYNGLGAEVTLVSSRDRVLPGEDPDAANLIEDVFTRRGMNVLGKSRMASTRREGDQVVVTLTDGRTVTGSHCLLALGSIPNTADLGLEEVGIDTDAGGFIAVDKVSRTNIPGVYAAGDCTGVFMLASVAAQQGRIAMAHLLGDAVHPLDLRKVSSNIFTSPEIATVGVGQREIDEQGLLVDTAILPIAANPRAKMQGVHDGFVKLYARQGIGALIGGVVVGPRASELIHTVSVAVSASLTVDHVADAFSVYPSMSGTVGEVARRLHRQV</sequence>
<dbReference type="AlphaFoldDB" id="A0A8I0FZF5"/>
<comment type="cofactor">
    <cofactor evidence="14">
        <name>FAD</name>
        <dbReference type="ChEBI" id="CHEBI:57692"/>
    </cofactor>
    <text evidence="14">Binds 1 FAD per subunit.</text>
</comment>
<dbReference type="Gene3D" id="3.50.50.60">
    <property type="entry name" value="FAD/NAD(P)-binding domain"/>
    <property type="match status" value="2"/>
</dbReference>
<dbReference type="PANTHER" id="PTHR43014:SF1">
    <property type="entry name" value="NAD(P)H DEHYDROGENASE (QUINONE)"/>
    <property type="match status" value="1"/>
</dbReference>
<dbReference type="GO" id="GO:0003955">
    <property type="term" value="F:NAD(P)H dehydrogenase (quinone) activity"/>
    <property type="evidence" value="ECO:0007669"/>
    <property type="project" value="UniProtKB-EC"/>
</dbReference>
<feature type="binding site" evidence="14">
    <location>
        <position position="264"/>
    </location>
    <ligand>
        <name>NAD(+)</name>
        <dbReference type="ChEBI" id="CHEBI:57540"/>
    </ligand>
</feature>
<keyword evidence="7 14" id="KW-0520">NAD</keyword>